<reference evidence="5" key="3">
    <citation type="submission" date="2024-01" db="EMBL/GenBank/DDBJ databases">
        <title>GRCr8: a new rat reference genome assembly contstructed from accurate long reads and long range scaffolding.</title>
        <authorList>
            <person name="Doris P.A."/>
            <person name="Kalbfleisch T."/>
            <person name="Li K."/>
            <person name="Howe K."/>
            <person name="Wood J."/>
        </authorList>
    </citation>
    <scope>NUCLEOTIDE SEQUENCE [LARGE SCALE GENOMIC DNA]</scope>
    <source>
        <strain evidence="5">Brown Norway</strain>
    </source>
</reference>
<evidence type="ECO:0000313" key="4">
    <source>
        <dbReference type="Ensembl" id="ENSRNOP00000109236.1"/>
    </source>
</evidence>
<keyword evidence="1 2" id="KW-0732">Signal</keyword>
<reference evidence="4" key="1">
    <citation type="journal article" date="2004" name="Nature">
        <title>Genome sequence of the Brown Norway rat yields insights into mammalian evolution.</title>
        <authorList>
            <consortium name="Rat Genome Sequencing Project Consortium"/>
            <person name="Gibbs R.A."/>
            <person name="Weinstock G.M."/>
            <person name="Metzker M.L."/>
            <person name="Muzny D.M."/>
            <person name="Sodergren E.J."/>
            <person name="Scherer S."/>
            <person name="Scott G."/>
            <person name="Steffen D."/>
            <person name="Worley K.C."/>
            <person name="Burch P.E."/>
            <person name="Okwuonu G."/>
            <person name="Hines S."/>
            <person name="Lewis L."/>
            <person name="Deramo C."/>
            <person name="Delgado O."/>
            <person name="Dugan-Rocha S."/>
            <person name="Miner G."/>
            <person name="Morgan M."/>
            <person name="Hawes A."/>
            <person name="Gill R."/>
            <person name="Holt R.A."/>
            <person name="Adams M.D."/>
            <person name="Amanatides P.G."/>
            <person name="Baden-Tillson H."/>
            <person name="Barnstead M."/>
            <person name="Chin S."/>
            <person name="Evans C.A."/>
            <person name="Ferriera S."/>
            <person name="Fosler C."/>
            <person name="Glodek A."/>
            <person name="Gu Z."/>
            <person name="Jennings D."/>
            <person name="Kraft C.L."/>
            <person name="Nguyen T."/>
            <person name="Pfannkoch C.M."/>
            <person name="Sitter C."/>
            <person name="Sutton G.G."/>
            <person name="Venter J.C."/>
            <person name="Woodage T."/>
            <person name="Smith D."/>
            <person name="Lee H.-M."/>
            <person name="Gustafson E."/>
            <person name="Cahill P."/>
            <person name="Kana A."/>
            <person name="Doucette-Stamm L."/>
            <person name="Weinstock K."/>
            <person name="Fechtel K."/>
            <person name="Weiss R.B."/>
            <person name="Dunn D.M."/>
            <person name="Green E.D."/>
            <person name="Blakesley R.W."/>
            <person name="Bouffard G.G."/>
            <person name="De Jong P.J."/>
            <person name="Osoegawa K."/>
            <person name="Zhu B."/>
            <person name="Marra M."/>
            <person name="Schein J."/>
            <person name="Bosdet I."/>
            <person name="Fjell C."/>
            <person name="Jones S."/>
            <person name="Krzywinski M."/>
            <person name="Mathewson C."/>
            <person name="Siddiqui A."/>
            <person name="Wye N."/>
            <person name="McPherson J."/>
            <person name="Zhao S."/>
            <person name="Fraser C.M."/>
            <person name="Shetty J."/>
            <person name="Shatsman S."/>
            <person name="Geer K."/>
            <person name="Chen Y."/>
            <person name="Abramzon S."/>
            <person name="Nierman W.C."/>
            <person name="Havlak P.H."/>
            <person name="Chen R."/>
            <person name="Durbin K.J."/>
            <person name="Egan A."/>
            <person name="Ren Y."/>
            <person name="Song X.-Z."/>
            <person name="Li B."/>
            <person name="Liu Y."/>
            <person name="Qin X."/>
            <person name="Cawley S."/>
            <person name="Cooney A.J."/>
            <person name="D'Souza L.M."/>
            <person name="Martin K."/>
            <person name="Wu J.Q."/>
            <person name="Gonzalez-Garay M.L."/>
            <person name="Jackson A.R."/>
            <person name="Kalafus K.J."/>
            <person name="McLeod M.P."/>
            <person name="Milosavljevic A."/>
            <person name="Virk D."/>
            <person name="Volkov A."/>
            <person name="Wheeler D.A."/>
            <person name="Zhang Z."/>
            <person name="Bailey J.A."/>
            <person name="Eichler E.E."/>
            <person name="Tuzun E."/>
            <person name="Birney E."/>
            <person name="Mongin E."/>
            <person name="Ureta-Vidal A."/>
            <person name="Woodwark C."/>
            <person name="Zdobnov E."/>
            <person name="Bork P."/>
            <person name="Suyama M."/>
            <person name="Torrents D."/>
            <person name="Alexandersson M."/>
            <person name="Trask B.J."/>
            <person name="Young J.M."/>
            <person name="Huang H."/>
            <person name="Wang H."/>
            <person name="Xing H."/>
            <person name="Daniels S."/>
            <person name="Gietzen D."/>
            <person name="Schmidt J."/>
            <person name="Stevens K."/>
            <person name="Vitt U."/>
            <person name="Wingrove J."/>
            <person name="Camara F."/>
            <person name="Mar Alba M."/>
            <person name="Abril J.F."/>
            <person name="Guigo R."/>
            <person name="Smit A."/>
            <person name="Dubchak I."/>
            <person name="Rubin E.M."/>
            <person name="Couronne O."/>
            <person name="Poliakov A."/>
            <person name="Huebner N."/>
            <person name="Ganten D."/>
            <person name="Goesele C."/>
            <person name="Hummel O."/>
            <person name="Kreitler T."/>
            <person name="Lee Y.-A."/>
            <person name="Monti J."/>
            <person name="Schulz H."/>
            <person name="Zimdahl H."/>
            <person name="Himmelbauer H."/>
            <person name="Lehrach H."/>
            <person name="Jacob H.J."/>
            <person name="Bromberg S."/>
            <person name="Gullings-Handley J."/>
            <person name="Jensen-Seaman M.I."/>
            <person name="Kwitek A.E."/>
            <person name="Lazar J."/>
            <person name="Pasko D."/>
            <person name="Tonellato P.J."/>
            <person name="Twigger S."/>
            <person name="Ponting C.P."/>
            <person name="Duarte J.M."/>
            <person name="Rice S."/>
            <person name="Goodstadt L."/>
            <person name="Beatson S.A."/>
            <person name="Emes R.D."/>
            <person name="Winter E.E."/>
            <person name="Webber C."/>
            <person name="Brandt P."/>
            <person name="Nyakatura G."/>
            <person name="Adetobi M."/>
            <person name="Chiaromonte F."/>
            <person name="Elnitski L."/>
            <person name="Eswara P."/>
            <person name="Hardison R.C."/>
            <person name="Hou M."/>
            <person name="Kolbe D."/>
            <person name="Makova K."/>
            <person name="Miller W."/>
            <person name="Nekrutenko A."/>
            <person name="Riemer C."/>
            <person name="Schwartz S."/>
            <person name="Taylor J."/>
            <person name="Yang S."/>
            <person name="Zhang Y."/>
            <person name="Lindpaintner K."/>
            <person name="Andrews T.D."/>
            <person name="Caccamo M."/>
            <person name="Clamp M."/>
            <person name="Clarke L."/>
            <person name="Curwen V."/>
            <person name="Durbin R.M."/>
            <person name="Eyras E."/>
            <person name="Searle S.M."/>
            <person name="Cooper G.M."/>
            <person name="Batzoglou S."/>
            <person name="Brudno M."/>
            <person name="Sidow A."/>
            <person name="Stone E.A."/>
            <person name="Payseur B.A."/>
            <person name="Bourque G."/>
            <person name="Lopez-Otin C."/>
            <person name="Puente X.S."/>
            <person name="Chakrabarti K."/>
            <person name="Chatterji S."/>
            <person name="Dewey C."/>
            <person name="Pachter L."/>
            <person name="Bray N."/>
            <person name="Yap V.B."/>
            <person name="Caspi A."/>
            <person name="Tesler G."/>
            <person name="Pevzner P.A."/>
            <person name="Haussler D."/>
            <person name="Roskin K.M."/>
            <person name="Baertsch R."/>
            <person name="Clawson H."/>
            <person name="Furey T.S."/>
            <person name="Hinrichs A.S."/>
            <person name="Karolchik D."/>
            <person name="Kent W.J."/>
            <person name="Rosenbloom K.R."/>
            <person name="Trumbower H."/>
            <person name="Weirauch M."/>
            <person name="Cooper D.N."/>
            <person name="Stenson P.D."/>
            <person name="Ma B."/>
            <person name="Brent M."/>
            <person name="Arumugam M."/>
            <person name="Shteynberg D."/>
            <person name="Copley R.R."/>
            <person name="Taylor M.S."/>
            <person name="Riethman H."/>
            <person name="Mudunuri U."/>
            <person name="Peterson J."/>
            <person name="Guyer M."/>
            <person name="Felsenfeld A."/>
            <person name="Old S."/>
            <person name="Mockrin S."/>
            <person name="Collins F.S."/>
        </authorList>
    </citation>
    <scope>NUCLEOTIDE SEQUENCE [LARGE SCALE GENOMIC DNA]</scope>
    <source>
        <strain evidence="4">Brown Norway</strain>
    </source>
</reference>
<dbReference type="PANTHER" id="PTHR16983">
    <property type="entry name" value="UPAR/LY6 DOMAIN-CONTAINING PROTEIN"/>
    <property type="match status" value="1"/>
</dbReference>
<dbReference type="Pfam" id="PF00021">
    <property type="entry name" value="UPAR_LY6"/>
    <property type="match status" value="1"/>
</dbReference>
<evidence type="ECO:0000256" key="1">
    <source>
        <dbReference type="ARBA" id="ARBA00022729"/>
    </source>
</evidence>
<dbReference type="InterPro" id="IPR016054">
    <property type="entry name" value="LY6_UPA_recep-like"/>
</dbReference>
<evidence type="ECO:0007829" key="6">
    <source>
        <dbReference type="PeptideAtlas" id="A0ABK0LEM8"/>
    </source>
</evidence>
<dbReference type="Ensembl" id="ENSRNOT00000163485.1">
    <property type="protein sequence ID" value="ENSRNOP00000109952.1"/>
    <property type="gene ID" value="ENSRNOG00000088481.1"/>
</dbReference>
<dbReference type="GeneTree" id="ENSGT00940000163158"/>
<dbReference type="Proteomes" id="UP000002494">
    <property type="component" value="Chromosome 8"/>
</dbReference>
<evidence type="ECO:0000313" key="5">
    <source>
        <dbReference type="Proteomes" id="UP000002494"/>
    </source>
</evidence>
<dbReference type="CDD" id="cd23627">
    <property type="entry name" value="TFP_LU_ECD_UP"/>
    <property type="match status" value="1"/>
</dbReference>
<keyword evidence="5" id="KW-1185">Reference proteome</keyword>
<proteinExistence type="evidence at protein level"/>
<organism evidence="4 5">
    <name type="scientific">Rattus norvegicus</name>
    <name type="common">Rat</name>
    <dbReference type="NCBI Taxonomy" id="10116"/>
    <lineage>
        <taxon>Eukaryota</taxon>
        <taxon>Metazoa</taxon>
        <taxon>Chordata</taxon>
        <taxon>Craniata</taxon>
        <taxon>Vertebrata</taxon>
        <taxon>Euteleostomi</taxon>
        <taxon>Mammalia</taxon>
        <taxon>Eutheria</taxon>
        <taxon>Euarchontoglires</taxon>
        <taxon>Glires</taxon>
        <taxon>Rodentia</taxon>
        <taxon>Myomorpha</taxon>
        <taxon>Muroidea</taxon>
        <taxon>Muridae</taxon>
        <taxon>Murinae</taxon>
        <taxon>Rattus</taxon>
    </lineage>
</organism>
<protein>
    <recommendedName>
        <fullName evidence="3">UPAR/Ly6 domain-containing protein</fullName>
    </recommendedName>
</protein>
<sequence length="100" mass="10991">MGKHILFPLLGVSLMVISLQALQCFLCNRYSSEGNCVTGRLICQTKPDEICATVVIYKDGKFDYGRQKCAECFSGTIEHGSRTVTTNCCSGSSFCNRAYT</sequence>
<reference evidence="4" key="4">
    <citation type="submission" date="2025-05" db="UniProtKB">
        <authorList>
            <consortium name="Ensembl"/>
        </authorList>
    </citation>
    <scope>IDENTIFICATION</scope>
    <source>
        <strain evidence="4">Brown Norway</strain>
    </source>
</reference>
<reference evidence="5" key="2">
    <citation type="submission" date="2023-12" db="EMBL/GenBank/DDBJ databases">
        <authorList>
            <consortium name="Genome Reference Consortium"/>
            <person name="Doris P.A."/>
            <person name="Kalbfleisch T."/>
            <person name="Li K."/>
            <person name="Howe K."/>
            <person name="Wood J."/>
        </authorList>
    </citation>
    <scope>NUCLEOTIDE SEQUENCE [LARGE SCALE GENOMIC DNA]</scope>
    <source>
        <strain evidence="5">Brown Norway</strain>
    </source>
</reference>
<feature type="chain" id="PRO_5045020968" description="UPAR/Ly6 domain-containing protein" evidence="2">
    <location>
        <begin position="22"/>
        <end position="100"/>
    </location>
</feature>
<keyword evidence="6" id="KW-1267">Proteomics identification</keyword>
<evidence type="ECO:0000256" key="2">
    <source>
        <dbReference type="SAM" id="SignalP"/>
    </source>
</evidence>
<accession>A0ABK0LEM8</accession>
<feature type="signal peptide" evidence="2">
    <location>
        <begin position="1"/>
        <end position="21"/>
    </location>
</feature>
<dbReference type="PANTHER" id="PTHR16983:SF31">
    <property type="entry name" value="PROSTATE AND TESTIS EXPRESSED PROTEIN Q-RELATED"/>
    <property type="match status" value="1"/>
</dbReference>
<name>A0ABK0LEM8_RAT</name>
<gene>
    <name evidence="4" type="primary">Gm9513</name>
</gene>
<dbReference type="Ensembl" id="ENSRNOT00000164965.1">
    <property type="protein sequence ID" value="ENSRNOP00000109236.1"/>
    <property type="gene ID" value="ENSRNOG00000082250.1"/>
</dbReference>
<dbReference type="InterPro" id="IPR051110">
    <property type="entry name" value="Ly-6/neurotoxin-like_GPI-ap"/>
</dbReference>
<feature type="domain" description="UPAR/Ly6" evidence="3">
    <location>
        <begin position="20"/>
        <end position="97"/>
    </location>
</feature>
<evidence type="ECO:0000259" key="3">
    <source>
        <dbReference type="Pfam" id="PF00021"/>
    </source>
</evidence>